<dbReference type="EMBL" id="KB644410">
    <property type="protein sequence ID" value="EPS28234.1"/>
    <property type="molecule type" value="Genomic_DNA"/>
</dbReference>
<protein>
    <submittedName>
        <fullName evidence="2">Uncharacterized protein</fullName>
    </submittedName>
</protein>
<feature type="region of interest" description="Disordered" evidence="1">
    <location>
        <begin position="58"/>
        <end position="82"/>
    </location>
</feature>
<organism evidence="2 3">
    <name type="scientific">Penicillium oxalicum (strain 114-2 / CGMCC 5302)</name>
    <name type="common">Penicillium decumbens</name>
    <dbReference type="NCBI Taxonomy" id="933388"/>
    <lineage>
        <taxon>Eukaryota</taxon>
        <taxon>Fungi</taxon>
        <taxon>Dikarya</taxon>
        <taxon>Ascomycota</taxon>
        <taxon>Pezizomycotina</taxon>
        <taxon>Eurotiomycetes</taxon>
        <taxon>Eurotiomycetidae</taxon>
        <taxon>Eurotiales</taxon>
        <taxon>Aspergillaceae</taxon>
        <taxon>Penicillium</taxon>
    </lineage>
</organism>
<reference evidence="2 3" key="1">
    <citation type="journal article" date="2013" name="PLoS ONE">
        <title>Genomic and secretomic analyses reveal unique features of the lignocellulolytic enzyme system of Penicillium decumbens.</title>
        <authorList>
            <person name="Liu G."/>
            <person name="Zhang L."/>
            <person name="Wei X."/>
            <person name="Zou G."/>
            <person name="Qin Y."/>
            <person name="Ma L."/>
            <person name="Li J."/>
            <person name="Zheng H."/>
            <person name="Wang S."/>
            <person name="Wang C."/>
            <person name="Xun L."/>
            <person name="Zhao G.-P."/>
            <person name="Zhou Z."/>
            <person name="Qu Y."/>
        </authorList>
    </citation>
    <scope>NUCLEOTIDE SEQUENCE [LARGE SCALE GENOMIC DNA]</scope>
    <source>
        <strain evidence="3">114-2 / CGMCC 5302</strain>
    </source>
</reference>
<gene>
    <name evidence="2" type="ORF">PDE_03180</name>
</gene>
<feature type="compositionally biased region" description="Polar residues" evidence="1">
    <location>
        <begin position="69"/>
        <end position="82"/>
    </location>
</feature>
<keyword evidence="3" id="KW-1185">Reference proteome</keyword>
<evidence type="ECO:0000313" key="3">
    <source>
        <dbReference type="Proteomes" id="UP000019376"/>
    </source>
</evidence>
<accession>S7ZD96</accession>
<dbReference type="AlphaFoldDB" id="S7ZD96"/>
<evidence type="ECO:0000313" key="2">
    <source>
        <dbReference type="EMBL" id="EPS28234.1"/>
    </source>
</evidence>
<sequence length="82" mass="9671">MSQAQDVWNEQHWRTWTWRRRKESLDGDREVKRQPRSRSSKGLLFWVAEGVECLALKPRDQPEKGMRTGTVQSLDHTTNFSG</sequence>
<proteinExistence type="predicted"/>
<name>S7ZD96_PENO1</name>
<dbReference type="Proteomes" id="UP000019376">
    <property type="component" value="Unassembled WGS sequence"/>
</dbReference>
<dbReference type="HOGENOM" id="CLU_2559010_0_0_1"/>
<evidence type="ECO:0000256" key="1">
    <source>
        <dbReference type="SAM" id="MobiDB-lite"/>
    </source>
</evidence>